<evidence type="ECO:0000259" key="2">
    <source>
        <dbReference type="PROSITE" id="PS50006"/>
    </source>
</evidence>
<evidence type="ECO:0000313" key="4">
    <source>
        <dbReference type="Proteomes" id="UP000242180"/>
    </source>
</evidence>
<dbReference type="InterPro" id="IPR051176">
    <property type="entry name" value="Cent_Immune-Sig_Mod"/>
</dbReference>
<organism evidence="3 4">
    <name type="scientific">Syncephalastrum racemosum</name>
    <name type="common">Filamentous fungus</name>
    <dbReference type="NCBI Taxonomy" id="13706"/>
    <lineage>
        <taxon>Eukaryota</taxon>
        <taxon>Fungi</taxon>
        <taxon>Fungi incertae sedis</taxon>
        <taxon>Mucoromycota</taxon>
        <taxon>Mucoromycotina</taxon>
        <taxon>Mucoromycetes</taxon>
        <taxon>Mucorales</taxon>
        <taxon>Syncephalastraceae</taxon>
        <taxon>Syncephalastrum</taxon>
    </lineage>
</organism>
<reference evidence="3 4" key="1">
    <citation type="submission" date="2016-07" db="EMBL/GenBank/DDBJ databases">
        <title>Pervasive Adenine N6-methylation of Active Genes in Fungi.</title>
        <authorList>
            <consortium name="DOE Joint Genome Institute"/>
            <person name="Mondo S.J."/>
            <person name="Dannebaum R.O."/>
            <person name="Kuo R.C."/>
            <person name="Labutti K."/>
            <person name="Haridas S."/>
            <person name="Kuo A."/>
            <person name="Salamov A."/>
            <person name="Ahrendt S.R."/>
            <person name="Lipzen A."/>
            <person name="Sullivan W."/>
            <person name="Andreopoulos W.B."/>
            <person name="Clum A."/>
            <person name="Lindquist E."/>
            <person name="Daum C."/>
            <person name="Ramamoorthy G.K."/>
            <person name="Gryganskyi A."/>
            <person name="Culley D."/>
            <person name="Magnuson J.K."/>
            <person name="James T.Y."/>
            <person name="O'Malley M.A."/>
            <person name="Stajich J.E."/>
            <person name="Spatafora J.W."/>
            <person name="Visel A."/>
            <person name="Grigoriev I.V."/>
        </authorList>
    </citation>
    <scope>NUCLEOTIDE SEQUENCE [LARGE SCALE GENOMIC DNA]</scope>
    <source>
        <strain evidence="3 4">NRRL 2496</strain>
    </source>
</reference>
<dbReference type="InterPro" id="IPR000253">
    <property type="entry name" value="FHA_dom"/>
</dbReference>
<dbReference type="Gene3D" id="2.60.200.20">
    <property type="match status" value="1"/>
</dbReference>
<dbReference type="PROSITE" id="PS50006">
    <property type="entry name" value="FHA_DOMAIN"/>
    <property type="match status" value="1"/>
</dbReference>
<protein>
    <submittedName>
        <fullName evidence="3">SMAD/FHA domain-containing protein</fullName>
    </submittedName>
</protein>
<dbReference type="PANTHER" id="PTHR15715">
    <property type="entry name" value="CENTROSOMAL PROTEIN OF 170 KDA"/>
    <property type="match status" value="1"/>
</dbReference>
<dbReference type="OrthoDB" id="687730at2759"/>
<dbReference type="Pfam" id="PF00498">
    <property type="entry name" value="FHA"/>
    <property type="match status" value="1"/>
</dbReference>
<dbReference type="PANTHER" id="PTHR15715:SF37">
    <property type="entry name" value="LD47843P"/>
    <property type="match status" value="1"/>
</dbReference>
<dbReference type="SUPFAM" id="SSF49879">
    <property type="entry name" value="SMAD/FHA domain"/>
    <property type="match status" value="1"/>
</dbReference>
<dbReference type="STRING" id="13706.A0A1X2HNQ4"/>
<comment type="caution">
    <text evidence="3">The sequence shown here is derived from an EMBL/GenBank/DDBJ whole genome shotgun (WGS) entry which is preliminary data.</text>
</comment>
<dbReference type="InParanoid" id="A0A1X2HNQ4"/>
<feature type="domain" description="FHA" evidence="2">
    <location>
        <begin position="64"/>
        <end position="120"/>
    </location>
</feature>
<feature type="compositionally biased region" description="Polar residues" evidence="1">
    <location>
        <begin position="179"/>
        <end position="190"/>
    </location>
</feature>
<name>A0A1X2HNQ4_SYNRA</name>
<feature type="region of interest" description="Disordered" evidence="1">
    <location>
        <begin position="179"/>
        <end position="240"/>
    </location>
</feature>
<evidence type="ECO:0000313" key="3">
    <source>
        <dbReference type="EMBL" id="ORZ00959.1"/>
    </source>
</evidence>
<dbReference type="EMBL" id="MCGN01000002">
    <property type="protein sequence ID" value="ORZ00959.1"/>
    <property type="molecule type" value="Genomic_DNA"/>
</dbReference>
<dbReference type="GO" id="GO:0005737">
    <property type="term" value="C:cytoplasm"/>
    <property type="evidence" value="ECO:0007669"/>
    <property type="project" value="TreeGrafter"/>
</dbReference>
<feature type="compositionally biased region" description="Low complexity" evidence="1">
    <location>
        <begin position="195"/>
        <end position="228"/>
    </location>
</feature>
<accession>A0A1X2HNQ4</accession>
<dbReference type="InterPro" id="IPR008984">
    <property type="entry name" value="SMAD_FHA_dom_sf"/>
</dbReference>
<proteinExistence type="predicted"/>
<keyword evidence="4" id="KW-1185">Reference proteome</keyword>
<dbReference type="Proteomes" id="UP000242180">
    <property type="component" value="Unassembled WGS sequence"/>
</dbReference>
<sequence>MTTESIPPSPQLHDDNGNRISKQKGAMLLQSNIKPSTSVATLILQSKNAPFQTKTLELRDKNHIKIGRQTTSKSTPNPLNGYFDAKVLSRTHAELWGDKGKIYLKDVKSSNGTFLNGRRLSAEGEESPPAELKTGDVIEFGIDICNDDGSVLYSKVSCEVHILPTALSQVNTNLLKELSVGTNGSTNGRHTTPRRPSGSSVGSVSPSFSTSSLSSTSTHTSTDRFSSSLNTGPTKRPSRNLDLLLAKLQVR</sequence>
<evidence type="ECO:0000256" key="1">
    <source>
        <dbReference type="SAM" id="MobiDB-lite"/>
    </source>
</evidence>
<feature type="region of interest" description="Disordered" evidence="1">
    <location>
        <begin position="1"/>
        <end position="23"/>
    </location>
</feature>
<gene>
    <name evidence="3" type="ORF">BCR43DRAFT_160685</name>
</gene>
<dbReference type="AlphaFoldDB" id="A0A1X2HNQ4"/>
<dbReference type="SMART" id="SM00240">
    <property type="entry name" value="FHA"/>
    <property type="match status" value="1"/>
</dbReference>